<accession>A0A944DD19</accession>
<dbReference type="EMBL" id="JAEKFT010000013">
    <property type="protein sequence ID" value="MBT0962102.1"/>
    <property type="molecule type" value="Genomic_DNA"/>
</dbReference>
<name>A0A944DD19_DENI1</name>
<dbReference type="NCBIfam" id="NF041023">
    <property type="entry name" value="PP0621_fam"/>
    <property type="match status" value="1"/>
</dbReference>
<proteinExistence type="predicted"/>
<dbReference type="AlphaFoldDB" id="A0A944DD19"/>
<dbReference type="Gene3D" id="2.30.170.10">
    <property type="match status" value="1"/>
</dbReference>
<dbReference type="InterPro" id="IPR049708">
    <property type="entry name" value="PP0621-like"/>
</dbReference>
<reference evidence="2" key="1">
    <citation type="journal article" date="2022" name="ISME J.">
        <title>Genetic and phylogenetic analysis of dissimilatory iodate-reducing bacteria identifies potential niches across the world's oceans.</title>
        <authorList>
            <person name="Reyes-Umana V."/>
            <person name="Henning Z."/>
            <person name="Lee K."/>
            <person name="Barnum T.P."/>
            <person name="Coates J.D."/>
        </authorList>
    </citation>
    <scope>NUCLEOTIDE SEQUENCE [LARGE SCALE GENOMIC DNA]</scope>
    <source>
        <strain evidence="2">IR12</strain>
    </source>
</reference>
<dbReference type="Proteomes" id="UP000694660">
    <property type="component" value="Unassembled WGS sequence"/>
</dbReference>
<sequence>MSKLLVFLLVLFAIYWGRRLLSKPKVPPQDRARGAAPQTQASARMLSCRHCGVHVPESEGVRRDGEFYCCEEHARAADAG</sequence>
<dbReference type="RefSeq" id="WP_214361918.1">
    <property type="nucleotide sequence ID" value="NZ_JAEKFT010000013.1"/>
</dbReference>
<organism evidence="1 2">
    <name type="scientific">Denitromonas iodatirespirans</name>
    <dbReference type="NCBI Taxonomy" id="2795389"/>
    <lineage>
        <taxon>Bacteria</taxon>
        <taxon>Pseudomonadati</taxon>
        <taxon>Pseudomonadota</taxon>
        <taxon>Betaproteobacteria</taxon>
        <taxon>Rhodocyclales</taxon>
        <taxon>Zoogloeaceae</taxon>
        <taxon>Denitromonas</taxon>
    </lineage>
</organism>
<comment type="caution">
    <text evidence="1">The sequence shown here is derived from an EMBL/GenBank/DDBJ whole genome shotgun (WGS) entry which is preliminary data.</text>
</comment>
<evidence type="ECO:0000313" key="1">
    <source>
        <dbReference type="EMBL" id="MBT0962102.1"/>
    </source>
</evidence>
<gene>
    <name evidence="1" type="ORF">I8J34_13055</name>
</gene>
<evidence type="ECO:0000313" key="2">
    <source>
        <dbReference type="Proteomes" id="UP000694660"/>
    </source>
</evidence>
<protein>
    <recommendedName>
        <fullName evidence="3">Deaminase</fullName>
    </recommendedName>
</protein>
<evidence type="ECO:0008006" key="3">
    <source>
        <dbReference type="Google" id="ProtNLM"/>
    </source>
</evidence>
<keyword evidence="2" id="KW-1185">Reference proteome</keyword>